<keyword evidence="1" id="KW-1133">Transmembrane helix</keyword>
<sequence length="106" mass="10896">MAQVPARPLTTLLVGAAVLLVGYLVKYRGWTSLIAGVAPLDAETPLPVFVSYVGNVTLVAGGFVVCVGLAQALGVLSLVPGWLRGALFVAVVVLVAPRLSVRATEV</sequence>
<dbReference type="GeneID" id="72191657"/>
<dbReference type="RefSeq" id="WP_248654672.1">
    <property type="nucleotide sequence ID" value="NZ_CP096658.1"/>
</dbReference>
<accession>A0A8U0IGP5</accession>
<organism evidence="2 3">
    <name type="scientific">Halorussus gelatinilyticus</name>
    <dbReference type="NCBI Taxonomy" id="2937524"/>
    <lineage>
        <taxon>Archaea</taxon>
        <taxon>Methanobacteriati</taxon>
        <taxon>Methanobacteriota</taxon>
        <taxon>Stenosarchaea group</taxon>
        <taxon>Halobacteria</taxon>
        <taxon>Halobacteriales</taxon>
        <taxon>Haladaptataceae</taxon>
        <taxon>Halorussus</taxon>
    </lineage>
</organism>
<keyword evidence="3" id="KW-1185">Reference proteome</keyword>
<dbReference type="AlphaFoldDB" id="A0A8U0IGP5"/>
<dbReference type="KEGG" id="haxz:M0R88_17340"/>
<keyword evidence="1" id="KW-0472">Membrane</keyword>
<keyword evidence="1" id="KW-0812">Transmembrane</keyword>
<reference evidence="2" key="1">
    <citation type="submission" date="2022-04" db="EMBL/GenBank/DDBJ databases">
        <title>Diverse halophilic archaea isolated from saline environments.</title>
        <authorList>
            <person name="Cui H.-L."/>
        </authorList>
    </citation>
    <scope>NUCLEOTIDE SEQUENCE</scope>
    <source>
        <strain evidence="2">XZYJT40</strain>
    </source>
</reference>
<gene>
    <name evidence="2" type="ORF">M0R88_17340</name>
</gene>
<proteinExistence type="predicted"/>
<feature type="transmembrane region" description="Helical" evidence="1">
    <location>
        <begin position="46"/>
        <end position="70"/>
    </location>
</feature>
<feature type="transmembrane region" description="Helical" evidence="1">
    <location>
        <begin position="6"/>
        <end position="25"/>
    </location>
</feature>
<feature type="transmembrane region" description="Helical" evidence="1">
    <location>
        <begin position="82"/>
        <end position="101"/>
    </location>
</feature>
<protein>
    <submittedName>
        <fullName evidence="2">Uncharacterized protein</fullName>
    </submittedName>
</protein>
<evidence type="ECO:0000313" key="2">
    <source>
        <dbReference type="EMBL" id="UPW00260.1"/>
    </source>
</evidence>
<dbReference type="EMBL" id="CP096658">
    <property type="protein sequence ID" value="UPW00260.1"/>
    <property type="molecule type" value="Genomic_DNA"/>
</dbReference>
<evidence type="ECO:0000313" key="3">
    <source>
        <dbReference type="Proteomes" id="UP000830434"/>
    </source>
</evidence>
<dbReference type="Proteomes" id="UP000830434">
    <property type="component" value="Chromosome"/>
</dbReference>
<name>A0A8U0IGP5_9EURY</name>
<evidence type="ECO:0000256" key="1">
    <source>
        <dbReference type="SAM" id="Phobius"/>
    </source>
</evidence>